<dbReference type="Proteomes" id="UP000887540">
    <property type="component" value="Unplaced"/>
</dbReference>
<sequence length="443" mass="51101">MVYENVDESNKADIEASFKLQLTDLQNRLIEAIDKSGTTRLVPDSQVEKAEIKTTSSNNEEKKAVSAEVNSEKVEAEALKDTERSFCKKGAIIILNKNQLISAKREYRSRRVYILFLSFKEDYQSDHWNDSIDHFLNRCDHQVSQEQVFLVVDKDMIPDITDIEAVPSGIRICLYLNGKYVNTNIVNEHTNCMVKGPTRLGSFVNEGCEKDLKEWKCNICNGDVKYGFDENFYCECGYESMFEFSFKCNSLMHGCEYIPFEEDRLEIQIMNMEAPKQNKVRSAIIQGQSAQKLRKIGHTLPDSGYLVIAHINIDNYTKETLTCLGAELRCGEIPFWSCSRSYYKYYSSPGSLEPGVRFKFSINNSESWYGFADYCGKIDKNTKYNKLFDKSEYKIYSDESSEWIQIENDDIEIRGKMGIESDCEINIQIIPRNYTDFAPQLKN</sequence>
<evidence type="ECO:0000259" key="1">
    <source>
        <dbReference type="Pfam" id="PF24676"/>
    </source>
</evidence>
<evidence type="ECO:0000313" key="3">
    <source>
        <dbReference type="WBParaSite" id="ACRNAN_Path_1428.g5603.t1"/>
    </source>
</evidence>
<dbReference type="InterPro" id="IPR056073">
    <property type="entry name" value="DUF7656"/>
</dbReference>
<organism evidence="2 3">
    <name type="scientific">Acrobeloides nanus</name>
    <dbReference type="NCBI Taxonomy" id="290746"/>
    <lineage>
        <taxon>Eukaryota</taxon>
        <taxon>Metazoa</taxon>
        <taxon>Ecdysozoa</taxon>
        <taxon>Nematoda</taxon>
        <taxon>Chromadorea</taxon>
        <taxon>Rhabditida</taxon>
        <taxon>Tylenchina</taxon>
        <taxon>Cephalobomorpha</taxon>
        <taxon>Cephaloboidea</taxon>
        <taxon>Cephalobidae</taxon>
        <taxon>Acrobeloides</taxon>
    </lineage>
</organism>
<dbReference type="Pfam" id="PF24676">
    <property type="entry name" value="DUF7656"/>
    <property type="match status" value="1"/>
</dbReference>
<feature type="domain" description="DUF7656" evidence="1">
    <location>
        <begin position="86"/>
        <end position="189"/>
    </location>
</feature>
<dbReference type="WBParaSite" id="ACRNAN_Path_1428.g5603.t1">
    <property type="protein sequence ID" value="ACRNAN_Path_1428.g5603.t1"/>
    <property type="gene ID" value="ACRNAN_Path_1428.g5603"/>
</dbReference>
<protein>
    <recommendedName>
        <fullName evidence="1">DUF7656 domain-containing protein</fullName>
    </recommendedName>
</protein>
<accession>A0A914C0D1</accession>
<evidence type="ECO:0000313" key="2">
    <source>
        <dbReference type="Proteomes" id="UP000887540"/>
    </source>
</evidence>
<dbReference type="AlphaFoldDB" id="A0A914C0D1"/>
<keyword evidence="2" id="KW-1185">Reference proteome</keyword>
<name>A0A914C0D1_9BILA</name>
<proteinExistence type="predicted"/>
<reference evidence="3" key="1">
    <citation type="submission" date="2022-11" db="UniProtKB">
        <authorList>
            <consortium name="WormBaseParasite"/>
        </authorList>
    </citation>
    <scope>IDENTIFICATION</scope>
</reference>